<name>A0A7W5FKU9_9BACL</name>
<proteinExistence type="predicted"/>
<protein>
    <submittedName>
        <fullName evidence="1">Uncharacterized protein</fullName>
    </submittedName>
</protein>
<evidence type="ECO:0000313" key="2">
    <source>
        <dbReference type="Proteomes" id="UP000570361"/>
    </source>
</evidence>
<reference evidence="1 2" key="1">
    <citation type="submission" date="2020-08" db="EMBL/GenBank/DDBJ databases">
        <title>Genomic Encyclopedia of Type Strains, Phase III (KMG-III): the genomes of soil and plant-associated and newly described type strains.</title>
        <authorList>
            <person name="Whitman W."/>
        </authorList>
    </citation>
    <scope>NUCLEOTIDE SEQUENCE [LARGE SCALE GENOMIC DNA]</scope>
    <source>
        <strain evidence="1 2">CECT 5862</strain>
    </source>
</reference>
<dbReference type="Proteomes" id="UP000570361">
    <property type="component" value="Unassembled WGS sequence"/>
</dbReference>
<dbReference type="AlphaFoldDB" id="A0A7W5FKU9"/>
<accession>A0A7W5FKU9</accession>
<evidence type="ECO:0000313" key="1">
    <source>
        <dbReference type="EMBL" id="MBB3108344.1"/>
    </source>
</evidence>
<gene>
    <name evidence="1" type="ORF">FHS18_000372</name>
</gene>
<dbReference type="EMBL" id="JACHXK010000001">
    <property type="protein sequence ID" value="MBB3108344.1"/>
    <property type="molecule type" value="Genomic_DNA"/>
</dbReference>
<organism evidence="1 2">
    <name type="scientific">Paenibacillus phyllosphaerae</name>
    <dbReference type="NCBI Taxonomy" id="274593"/>
    <lineage>
        <taxon>Bacteria</taxon>
        <taxon>Bacillati</taxon>
        <taxon>Bacillota</taxon>
        <taxon>Bacilli</taxon>
        <taxon>Bacillales</taxon>
        <taxon>Paenibacillaceae</taxon>
        <taxon>Paenibacillus</taxon>
    </lineage>
</organism>
<comment type="caution">
    <text evidence="1">The sequence shown here is derived from an EMBL/GenBank/DDBJ whole genome shotgun (WGS) entry which is preliminary data.</text>
</comment>
<sequence length="40" mass="4732">MTMLLSVLIVAICYLLFLYYNQKSLLENYRRTALDVISFV</sequence>
<keyword evidence="2" id="KW-1185">Reference proteome</keyword>